<evidence type="ECO:0000313" key="2">
    <source>
        <dbReference type="EMBL" id="ASB42201.1"/>
    </source>
</evidence>
<protein>
    <submittedName>
        <fullName evidence="3">ATP/GTP-binding protein</fullName>
    </submittedName>
</protein>
<reference evidence="4" key="2">
    <citation type="submission" date="2017-05" db="EMBL/GenBank/DDBJ databases">
        <title>Improved OligoMM genomes.</title>
        <authorList>
            <person name="Garzetti D."/>
        </authorList>
    </citation>
    <scope>NUCLEOTIDE SEQUENCE [LARGE SCALE GENOMIC DNA]</scope>
    <source>
        <strain evidence="4">KB18</strain>
    </source>
</reference>
<evidence type="ECO:0000313" key="5">
    <source>
        <dbReference type="Proteomes" id="UP000596035"/>
    </source>
</evidence>
<dbReference type="EMBL" id="CP021422">
    <property type="protein sequence ID" value="ASB42201.1"/>
    <property type="molecule type" value="Genomic_DNA"/>
</dbReference>
<sequence length="450" mass="52009">MLAEFRVSNFRSFENEQVFSMEAGKVRNNLSRVYTDGKFKLLKFMAIYGANASGKSNFLEAFAFAQEIIVTDIPKNAKNDFCRVDEKNAGVPSHFEFTIKVGNSKYVYGFFMLISKGTITREYLRQHKYGSTYKTVFSRDVVSGNYEVDTYFKEPTLNDRLKIYAEDVCQDGSVLFLRLMNQNKSGLYQSDSPINIYKDIYNWFKFKLSVNYPDRPVTSYSYLSDSDGVDKIGKLLHAFGTGISKFRIIDIPLEKVLADVPEDVVEEMSNALNEEKKYYEKSGISKIPSVVIRSLADNSMFFLNLKEDNITCQTLEMEHEQTSAMFSLAEESDGTVRLLDLIEVLLCRDTERVYIIDEINRRLHPLLTYNFVQQYLQLAEERNIQLIVTTHESKLMDFDLLRKDEIGFVNKDETGRSAYYSMDSFGERFDKKVCKSYFEGKYGAIPQFKL</sequence>
<dbReference type="RefSeq" id="WP_066538397.1">
    <property type="nucleotide sequence ID" value="NZ_CP021422.1"/>
</dbReference>
<dbReference type="GO" id="GO:0005524">
    <property type="term" value="F:ATP binding"/>
    <property type="evidence" value="ECO:0007669"/>
    <property type="project" value="InterPro"/>
</dbReference>
<dbReference type="GO" id="GO:0016887">
    <property type="term" value="F:ATP hydrolysis activity"/>
    <property type="evidence" value="ECO:0007669"/>
    <property type="project" value="InterPro"/>
</dbReference>
<reference evidence="2" key="1">
    <citation type="journal article" date="2017" name="Genome Announc.">
        <title>High-Quality Whole-Genome Sequences of the Oligo-Mouse-Microbiota Bacterial Community.</title>
        <authorList>
            <person name="Garzetti D."/>
            <person name="Brugiroux S."/>
            <person name="Bunk B."/>
            <person name="Pukall R."/>
            <person name="McCoy K.D."/>
            <person name="Macpherson A.J."/>
            <person name="Stecher B."/>
        </authorList>
    </citation>
    <scope>NUCLEOTIDE SEQUENCE</scope>
    <source>
        <strain evidence="2">KB18</strain>
    </source>
</reference>
<dbReference type="PANTHER" id="PTHR40396">
    <property type="entry name" value="ATPASE-LIKE PROTEIN"/>
    <property type="match status" value="1"/>
</dbReference>
<dbReference type="EMBL" id="CP065321">
    <property type="protein sequence ID" value="QQR31476.1"/>
    <property type="molecule type" value="Genomic_DNA"/>
</dbReference>
<evidence type="ECO:0000259" key="1">
    <source>
        <dbReference type="Pfam" id="PF13304"/>
    </source>
</evidence>
<dbReference type="PANTHER" id="PTHR40396:SF1">
    <property type="entry name" value="ATPASE AAA-TYPE CORE DOMAIN-CONTAINING PROTEIN"/>
    <property type="match status" value="1"/>
</dbReference>
<dbReference type="SUPFAM" id="SSF52540">
    <property type="entry name" value="P-loop containing nucleoside triphosphate hydrolases"/>
    <property type="match status" value="1"/>
</dbReference>
<gene>
    <name evidence="2" type="ORF">ADH66_16955</name>
    <name evidence="3" type="ORF">I5Q82_07345</name>
</gene>
<evidence type="ECO:0000313" key="3">
    <source>
        <dbReference type="EMBL" id="QQR31476.1"/>
    </source>
</evidence>
<organism evidence="3 5">
    <name type="scientific">Acutalibacter muris</name>
    <dbReference type="NCBI Taxonomy" id="1796620"/>
    <lineage>
        <taxon>Bacteria</taxon>
        <taxon>Bacillati</taxon>
        <taxon>Bacillota</taxon>
        <taxon>Clostridia</taxon>
        <taxon>Eubacteriales</taxon>
        <taxon>Acutalibacteraceae</taxon>
        <taxon>Acutalibacter</taxon>
    </lineage>
</organism>
<dbReference type="InterPro" id="IPR027417">
    <property type="entry name" value="P-loop_NTPase"/>
</dbReference>
<dbReference type="Proteomes" id="UP000196710">
    <property type="component" value="Chromosome"/>
</dbReference>
<dbReference type="Gene3D" id="3.40.50.300">
    <property type="entry name" value="P-loop containing nucleotide triphosphate hydrolases"/>
    <property type="match status" value="2"/>
</dbReference>
<name>A0A1Z2XUW3_9FIRM</name>
<proteinExistence type="predicted"/>
<feature type="domain" description="ATPase AAA-type core" evidence="1">
    <location>
        <begin position="271"/>
        <end position="397"/>
    </location>
</feature>
<evidence type="ECO:0000313" key="4">
    <source>
        <dbReference type="Proteomes" id="UP000196710"/>
    </source>
</evidence>
<dbReference type="InterPro" id="IPR003959">
    <property type="entry name" value="ATPase_AAA_core"/>
</dbReference>
<dbReference type="Proteomes" id="UP000596035">
    <property type="component" value="Chromosome"/>
</dbReference>
<accession>A0A1Z2XUW3</accession>
<reference evidence="3 5" key="3">
    <citation type="submission" date="2020-11" db="EMBL/GenBank/DDBJ databases">
        <title>Closed and high quality bacterial genomes of the OMM12 community.</title>
        <authorList>
            <person name="Marbouty M."/>
            <person name="Lamy-Besnier Q."/>
            <person name="Debarbieux L."/>
            <person name="Koszul R."/>
        </authorList>
    </citation>
    <scope>NUCLEOTIDE SEQUENCE [LARGE SCALE GENOMIC DNA]</scope>
    <source>
        <strain evidence="3 5">KB18</strain>
    </source>
</reference>
<dbReference type="AlphaFoldDB" id="A0A1Z2XUW3"/>
<keyword evidence="4" id="KW-1185">Reference proteome</keyword>
<dbReference type="Pfam" id="PF13304">
    <property type="entry name" value="AAA_21"/>
    <property type="match status" value="2"/>
</dbReference>
<feature type="domain" description="ATPase AAA-type core" evidence="1">
    <location>
        <begin position="44"/>
        <end position="112"/>
    </location>
</feature>
<dbReference type="KEGG" id="amur:ADH66_16955"/>